<feature type="compositionally biased region" description="Polar residues" evidence="1">
    <location>
        <begin position="220"/>
        <end position="236"/>
    </location>
</feature>
<accession>A0A5B0Q6R0</accession>
<feature type="compositionally biased region" description="Polar residues" evidence="1">
    <location>
        <begin position="176"/>
        <end position="192"/>
    </location>
</feature>
<feature type="region of interest" description="Disordered" evidence="1">
    <location>
        <begin position="140"/>
        <end position="243"/>
    </location>
</feature>
<evidence type="ECO:0000313" key="4">
    <source>
        <dbReference type="Proteomes" id="UP000324748"/>
    </source>
</evidence>
<evidence type="ECO:0000256" key="2">
    <source>
        <dbReference type="SAM" id="SignalP"/>
    </source>
</evidence>
<sequence>MCLTRFFVGLVVLAITCKAVERGDLIIEPSTTAHPMDLNQRVVPIHPARLRLFDLNASPPSSSSHSQVCDSSISPEVTSTLQPSSSLVTLNPSLNSLNVNVQATPLTPKELRSGKDKFKLLTTHQTGSDVAGAYGLGEHEEKGHNLSSAPVRHLEPSDWNQASQSGDTEDLKKPDSSPSSQNLQNSKGTTSWAGLKGEPSTKRRKTSFDSPLDFNDRSGENSNSQRLSDQNQLGQTHNRDVDSAKKSFARKQMIEHNQETDEKLLKDVILHLIPAESTLGHSVPSPNSLEKQFGMFEFDAGVFGIPEEFQPVQNAVKLQRMMERMFVGKQLYIDESNPYKAHVDFLDIFYHTGKLDIIGKGSEEEKLKKRVRRKFHNHLTKKMRSNQDDWLSFWGDKAQVSFQSKEVQAQLNFGVRGVKEHFLFFLYHVDMLTSIIVKPNQMISIAHKGTPKDNSQYLKIAIENFPKIVQDLGILNIAQNGKKTFSRRRMFERLWETLQQWTTSHSPTDPEISASLSFISGLLFHGKTSKKFPRYFFDFVFYNSFLQMNQRVSIYCNQKNHLLV</sequence>
<dbReference type="AlphaFoldDB" id="A0A5B0Q6R0"/>
<organism evidence="3 4">
    <name type="scientific">Puccinia graminis f. sp. tritici</name>
    <dbReference type="NCBI Taxonomy" id="56615"/>
    <lineage>
        <taxon>Eukaryota</taxon>
        <taxon>Fungi</taxon>
        <taxon>Dikarya</taxon>
        <taxon>Basidiomycota</taxon>
        <taxon>Pucciniomycotina</taxon>
        <taxon>Pucciniomycetes</taxon>
        <taxon>Pucciniales</taxon>
        <taxon>Pucciniaceae</taxon>
        <taxon>Puccinia</taxon>
    </lineage>
</organism>
<comment type="caution">
    <text evidence="3">The sequence shown here is derived from an EMBL/GenBank/DDBJ whole genome shotgun (WGS) entry which is preliminary data.</text>
</comment>
<feature type="chain" id="PRO_5022734468" evidence="2">
    <location>
        <begin position="23"/>
        <end position="564"/>
    </location>
</feature>
<evidence type="ECO:0000313" key="3">
    <source>
        <dbReference type="EMBL" id="KAA1108797.1"/>
    </source>
</evidence>
<proteinExistence type="predicted"/>
<gene>
    <name evidence="3" type="ORF">PGT21_025793</name>
</gene>
<keyword evidence="2" id="KW-0732">Signal</keyword>
<keyword evidence="4" id="KW-1185">Reference proteome</keyword>
<feature type="signal peptide" evidence="2">
    <location>
        <begin position="1"/>
        <end position="22"/>
    </location>
</feature>
<evidence type="ECO:0000256" key="1">
    <source>
        <dbReference type="SAM" id="MobiDB-lite"/>
    </source>
</evidence>
<dbReference type="EMBL" id="VSWC01000028">
    <property type="protein sequence ID" value="KAA1108797.1"/>
    <property type="molecule type" value="Genomic_DNA"/>
</dbReference>
<reference evidence="3 4" key="1">
    <citation type="submission" date="2019-05" db="EMBL/GenBank/DDBJ databases">
        <title>Emergence of the Ug99 lineage of the wheat stem rust pathogen through somatic hybridization.</title>
        <authorList>
            <person name="Li F."/>
            <person name="Upadhyaya N.M."/>
            <person name="Sperschneider J."/>
            <person name="Matny O."/>
            <person name="Nguyen-Phuc H."/>
            <person name="Mago R."/>
            <person name="Raley C."/>
            <person name="Miller M.E."/>
            <person name="Silverstein K.A.T."/>
            <person name="Henningsen E."/>
            <person name="Hirsch C.D."/>
            <person name="Visser B."/>
            <person name="Pretorius Z.A."/>
            <person name="Steffenson B.J."/>
            <person name="Schwessinger B."/>
            <person name="Dodds P.N."/>
            <person name="Figueroa M."/>
        </authorList>
    </citation>
    <scope>NUCLEOTIDE SEQUENCE [LARGE SCALE GENOMIC DNA]</scope>
    <source>
        <strain evidence="3">21-0</strain>
    </source>
</reference>
<dbReference type="Proteomes" id="UP000324748">
    <property type="component" value="Unassembled WGS sequence"/>
</dbReference>
<name>A0A5B0Q6R0_PUCGR</name>
<protein>
    <submittedName>
        <fullName evidence="3">Uncharacterized protein</fullName>
    </submittedName>
</protein>